<dbReference type="PANTHER" id="PTHR32322">
    <property type="entry name" value="INNER MEMBRANE TRANSPORTER"/>
    <property type="match status" value="1"/>
</dbReference>
<keyword evidence="5 6" id="KW-0472">Membrane</keyword>
<feature type="transmembrane region" description="Helical" evidence="6">
    <location>
        <begin position="12"/>
        <end position="34"/>
    </location>
</feature>
<gene>
    <name evidence="8" type="ORF">JOM49_007668</name>
</gene>
<organism evidence="8 9">
    <name type="scientific">Amycolatopsis magusensis</name>
    <dbReference type="NCBI Taxonomy" id="882444"/>
    <lineage>
        <taxon>Bacteria</taxon>
        <taxon>Bacillati</taxon>
        <taxon>Actinomycetota</taxon>
        <taxon>Actinomycetes</taxon>
        <taxon>Pseudonocardiales</taxon>
        <taxon>Pseudonocardiaceae</taxon>
        <taxon>Amycolatopsis</taxon>
    </lineage>
</organism>
<dbReference type="InterPro" id="IPR050638">
    <property type="entry name" value="AA-Vitamin_Transporters"/>
</dbReference>
<feature type="transmembrane region" description="Helical" evidence="6">
    <location>
        <begin position="223"/>
        <end position="242"/>
    </location>
</feature>
<evidence type="ECO:0000256" key="5">
    <source>
        <dbReference type="ARBA" id="ARBA00023136"/>
    </source>
</evidence>
<comment type="similarity">
    <text evidence="2">Belongs to the EamA transporter family.</text>
</comment>
<keyword evidence="9" id="KW-1185">Reference proteome</keyword>
<feature type="transmembrane region" description="Helical" evidence="6">
    <location>
        <begin position="102"/>
        <end position="124"/>
    </location>
</feature>
<feature type="transmembrane region" description="Helical" evidence="6">
    <location>
        <begin position="188"/>
        <end position="211"/>
    </location>
</feature>
<evidence type="ECO:0000256" key="2">
    <source>
        <dbReference type="ARBA" id="ARBA00007362"/>
    </source>
</evidence>
<dbReference type="InterPro" id="IPR000620">
    <property type="entry name" value="EamA_dom"/>
</dbReference>
<feature type="transmembrane region" description="Helical" evidence="6">
    <location>
        <begin position="254"/>
        <end position="273"/>
    </location>
</feature>
<dbReference type="SUPFAM" id="SSF103481">
    <property type="entry name" value="Multidrug resistance efflux transporter EmrE"/>
    <property type="match status" value="2"/>
</dbReference>
<feature type="transmembrane region" description="Helical" evidence="6">
    <location>
        <begin position="161"/>
        <end position="181"/>
    </location>
</feature>
<reference evidence="8 9" key="1">
    <citation type="submission" date="2021-03" db="EMBL/GenBank/DDBJ databases">
        <title>Sequencing the genomes of 1000 actinobacteria strains.</title>
        <authorList>
            <person name="Klenk H.-P."/>
        </authorList>
    </citation>
    <scope>NUCLEOTIDE SEQUENCE [LARGE SCALE GENOMIC DNA]</scope>
    <source>
        <strain evidence="8 9">DSM 45510</strain>
    </source>
</reference>
<feature type="domain" description="EamA" evidence="7">
    <location>
        <begin position="164"/>
        <end position="296"/>
    </location>
</feature>
<evidence type="ECO:0000256" key="3">
    <source>
        <dbReference type="ARBA" id="ARBA00022692"/>
    </source>
</evidence>
<feature type="domain" description="EamA" evidence="7">
    <location>
        <begin position="15"/>
        <end position="149"/>
    </location>
</feature>
<feature type="transmembrane region" description="Helical" evidence="6">
    <location>
        <begin position="40"/>
        <end position="63"/>
    </location>
</feature>
<comment type="subcellular location">
    <subcellularLocation>
        <location evidence="1">Membrane</location>
        <topology evidence="1">Multi-pass membrane protein</topology>
    </subcellularLocation>
</comment>
<evidence type="ECO:0000256" key="1">
    <source>
        <dbReference type="ARBA" id="ARBA00004141"/>
    </source>
</evidence>
<proteinExistence type="inferred from homology"/>
<feature type="transmembrane region" description="Helical" evidence="6">
    <location>
        <begin position="131"/>
        <end position="149"/>
    </location>
</feature>
<evidence type="ECO:0000313" key="8">
    <source>
        <dbReference type="EMBL" id="MBP2186142.1"/>
    </source>
</evidence>
<evidence type="ECO:0000259" key="7">
    <source>
        <dbReference type="Pfam" id="PF00892"/>
    </source>
</evidence>
<evidence type="ECO:0000313" key="9">
    <source>
        <dbReference type="Proteomes" id="UP000741013"/>
    </source>
</evidence>
<evidence type="ECO:0000256" key="6">
    <source>
        <dbReference type="SAM" id="Phobius"/>
    </source>
</evidence>
<accession>A0ABS4Q377</accession>
<keyword evidence="3 6" id="KW-0812">Transmembrane</keyword>
<name>A0ABS4Q377_9PSEU</name>
<comment type="caution">
    <text evidence="8">The sequence shown here is derived from an EMBL/GenBank/DDBJ whole genome shotgun (WGS) entry which is preliminary data.</text>
</comment>
<dbReference type="InterPro" id="IPR037185">
    <property type="entry name" value="EmrE-like"/>
</dbReference>
<keyword evidence="4 6" id="KW-1133">Transmembrane helix</keyword>
<sequence>MSISVTAPAKERAVGALITAGVLWGTGGLAGAFLTARGNLHPLGVAGCRLLFGGICAIGYLAVTGQLRVVPRGRAALVRLLVVGVLLAVFQVSYFASVALTSVSVATMTTIGSVPVFVAVATTVRDRRLPAVPTLVAVAIALAGLVLLTSSSDGVVTGGRLVGGLACALGAGAGFAVLTLVNGKPVPGLAPLPTIAFGCLTGGILLLPLSLGTALSADWRPEVVAAALFLAVLPTAVAYAAYFRGLRTAHPVVAALAALLEPLVAALLAALLLGERLGLTGWLGAALLVGALAVASLPAGGTTARRG</sequence>
<dbReference type="Pfam" id="PF00892">
    <property type="entry name" value="EamA"/>
    <property type="match status" value="2"/>
</dbReference>
<protein>
    <submittedName>
        <fullName evidence="8">DME family drug/metabolite transporter</fullName>
    </submittedName>
</protein>
<dbReference type="PANTHER" id="PTHR32322:SF2">
    <property type="entry name" value="EAMA DOMAIN-CONTAINING PROTEIN"/>
    <property type="match status" value="1"/>
</dbReference>
<dbReference type="Proteomes" id="UP000741013">
    <property type="component" value="Unassembled WGS sequence"/>
</dbReference>
<feature type="transmembrane region" description="Helical" evidence="6">
    <location>
        <begin position="75"/>
        <end position="96"/>
    </location>
</feature>
<feature type="transmembrane region" description="Helical" evidence="6">
    <location>
        <begin position="279"/>
        <end position="299"/>
    </location>
</feature>
<dbReference type="EMBL" id="JAGGMS010000001">
    <property type="protein sequence ID" value="MBP2186142.1"/>
    <property type="molecule type" value="Genomic_DNA"/>
</dbReference>
<evidence type="ECO:0000256" key="4">
    <source>
        <dbReference type="ARBA" id="ARBA00022989"/>
    </source>
</evidence>